<dbReference type="PANTHER" id="PTHR42760:SF133">
    <property type="entry name" value="3-OXOACYL-[ACYL-CARRIER-PROTEIN] REDUCTASE"/>
    <property type="match status" value="1"/>
</dbReference>
<dbReference type="RefSeq" id="WP_343335784.1">
    <property type="nucleotide sequence ID" value="NZ_JAPOHD010000069.1"/>
</dbReference>
<dbReference type="FunFam" id="3.40.50.720:FF:000084">
    <property type="entry name" value="Short-chain dehydrogenase reductase"/>
    <property type="match status" value="1"/>
</dbReference>
<dbReference type="InterPro" id="IPR002347">
    <property type="entry name" value="SDR_fam"/>
</dbReference>
<gene>
    <name evidence="3" type="ORF">OU798_24110</name>
</gene>
<proteinExistence type="inferred from homology"/>
<evidence type="ECO:0000313" key="3">
    <source>
        <dbReference type="EMBL" id="MCY1723458.1"/>
    </source>
</evidence>
<dbReference type="PRINTS" id="PR00081">
    <property type="entry name" value="GDHRDH"/>
</dbReference>
<dbReference type="Pfam" id="PF13561">
    <property type="entry name" value="adh_short_C2"/>
    <property type="match status" value="1"/>
</dbReference>
<evidence type="ECO:0000256" key="1">
    <source>
        <dbReference type="ARBA" id="ARBA00006484"/>
    </source>
</evidence>
<comment type="caution">
    <text evidence="3">The sequence shown here is derived from an EMBL/GenBank/DDBJ whole genome shotgun (WGS) entry which is preliminary data.</text>
</comment>
<evidence type="ECO:0000256" key="2">
    <source>
        <dbReference type="ARBA" id="ARBA00023002"/>
    </source>
</evidence>
<dbReference type="InterPro" id="IPR036291">
    <property type="entry name" value="NAD(P)-bd_dom_sf"/>
</dbReference>
<name>A0A9X3FIT8_9BACT</name>
<dbReference type="Proteomes" id="UP001145087">
    <property type="component" value="Unassembled WGS sequence"/>
</dbReference>
<dbReference type="EMBL" id="JAPOHD010000069">
    <property type="protein sequence ID" value="MCY1723458.1"/>
    <property type="molecule type" value="Genomic_DNA"/>
</dbReference>
<dbReference type="SUPFAM" id="SSF51735">
    <property type="entry name" value="NAD(P)-binding Rossmann-fold domains"/>
    <property type="match status" value="1"/>
</dbReference>
<dbReference type="PRINTS" id="PR00080">
    <property type="entry name" value="SDRFAMILY"/>
</dbReference>
<sequence length="257" mass="28028">MTNKTALITGGSRGIGFGIAIELAKARFNLAINGVRPQAAVQPILDGLKAFGIKVVYAQGDVSKKEDRENILRTIEAEFGQLNVLVNNAGIAPKERKDILETSEESFEYVMDINLKGPYFLTQLFANHMVEQKKQNLAFECCIINVSSISATVASVNRGEYCISKAGIAMATKLWAVRLGEFNIPVYEIQPGIIKTDMTSAVKEKYDKLFAEGIAIQKRWGLPEDIGKVAAAMATGMMPYSTGQVVQVDGGMTTQRL</sequence>
<evidence type="ECO:0000313" key="4">
    <source>
        <dbReference type="Proteomes" id="UP001145087"/>
    </source>
</evidence>
<dbReference type="GO" id="GO:0006633">
    <property type="term" value="P:fatty acid biosynthetic process"/>
    <property type="evidence" value="ECO:0007669"/>
    <property type="project" value="TreeGrafter"/>
</dbReference>
<organism evidence="3 4">
    <name type="scientific">Draconibacterium aestuarii</name>
    <dbReference type="NCBI Taxonomy" id="2998507"/>
    <lineage>
        <taxon>Bacteria</taxon>
        <taxon>Pseudomonadati</taxon>
        <taxon>Bacteroidota</taxon>
        <taxon>Bacteroidia</taxon>
        <taxon>Marinilabiliales</taxon>
        <taxon>Prolixibacteraceae</taxon>
        <taxon>Draconibacterium</taxon>
    </lineage>
</organism>
<dbReference type="AlphaFoldDB" id="A0A9X3FIT8"/>
<keyword evidence="4" id="KW-1185">Reference proteome</keyword>
<keyword evidence="2" id="KW-0560">Oxidoreductase</keyword>
<protein>
    <submittedName>
        <fullName evidence="3">3-ketoacyl-ACP reductase</fullName>
    </submittedName>
</protein>
<reference evidence="3" key="1">
    <citation type="submission" date="2022-11" db="EMBL/GenBank/DDBJ databases">
        <title>Marilongibacter aestuarii gen. nov., sp. nov., isolated from tidal flat sediment.</title>
        <authorList>
            <person name="Jiayan W."/>
        </authorList>
    </citation>
    <scope>NUCLEOTIDE SEQUENCE</scope>
    <source>
        <strain evidence="3">Z1-6</strain>
    </source>
</reference>
<dbReference type="NCBIfam" id="NF009386">
    <property type="entry name" value="PRK12745.1"/>
    <property type="match status" value="1"/>
</dbReference>
<dbReference type="PANTHER" id="PTHR42760">
    <property type="entry name" value="SHORT-CHAIN DEHYDROGENASES/REDUCTASES FAMILY MEMBER"/>
    <property type="match status" value="1"/>
</dbReference>
<comment type="similarity">
    <text evidence="1">Belongs to the short-chain dehydrogenases/reductases (SDR) family.</text>
</comment>
<dbReference type="GO" id="GO:0048038">
    <property type="term" value="F:quinone binding"/>
    <property type="evidence" value="ECO:0007669"/>
    <property type="project" value="TreeGrafter"/>
</dbReference>
<dbReference type="Gene3D" id="3.40.50.720">
    <property type="entry name" value="NAD(P)-binding Rossmann-like Domain"/>
    <property type="match status" value="1"/>
</dbReference>
<accession>A0A9X3FIT8</accession>
<dbReference type="GO" id="GO:0016616">
    <property type="term" value="F:oxidoreductase activity, acting on the CH-OH group of donors, NAD or NADP as acceptor"/>
    <property type="evidence" value="ECO:0007669"/>
    <property type="project" value="TreeGrafter"/>
</dbReference>